<dbReference type="Pfam" id="PF25534">
    <property type="entry name" value="DUF7918"/>
    <property type="match status" value="1"/>
</dbReference>
<reference evidence="3" key="1">
    <citation type="submission" date="2020-05" db="EMBL/GenBank/DDBJ databases">
        <title>Phylogenomic resolution of chytrid fungi.</title>
        <authorList>
            <person name="Stajich J.E."/>
            <person name="Amses K."/>
            <person name="Simmons R."/>
            <person name="Seto K."/>
            <person name="Myers J."/>
            <person name="Bonds A."/>
            <person name="Quandt C.A."/>
            <person name="Barry K."/>
            <person name="Liu P."/>
            <person name="Grigoriev I."/>
            <person name="Longcore J.E."/>
            <person name="James T.Y."/>
        </authorList>
    </citation>
    <scope>NUCLEOTIDE SEQUENCE</scope>
    <source>
        <strain evidence="3">JEL0318</strain>
    </source>
</reference>
<evidence type="ECO:0000313" key="3">
    <source>
        <dbReference type="EMBL" id="KAJ3039925.1"/>
    </source>
</evidence>
<dbReference type="Proteomes" id="UP001212841">
    <property type="component" value="Unassembled WGS sequence"/>
</dbReference>
<accession>A0AAD5X119</accession>
<feature type="non-terminal residue" evidence="3">
    <location>
        <position position="393"/>
    </location>
</feature>
<gene>
    <name evidence="3" type="ORF">HK097_002693</name>
</gene>
<evidence type="ECO:0000313" key="4">
    <source>
        <dbReference type="Proteomes" id="UP001212841"/>
    </source>
</evidence>
<sequence>MVDIQATSKFFKTNPLTVLTSCQLFPTPTPAVYIATLTYHSLHTLSAGLDEYRYTRNPAQRAKLPPKTCPNPKVLTIVQANIFSRQSHAMHHEQQKLSCSVLVDNAPLDEYKVEVNGNNVTCFIAAEEGKRYTVSLTNNAYEGNQRINYLSGHLYIDGRWMSGYSLRYQQPTLFEDVFTGNAYQSFTFGKLVTTFSGDAQPADAGVSKNHQLSSIVLKVWQARVTGVCPPTPVDVSRDDINEKSAKKSKVMCDRVTSRGKSPQQLKDHSQFERSLTCLSNRTSELLEAKEIIPMPVTQPTGSNDPQTRTQEILALAATLPTHKRDRILAALNDPSASSSSVSTDPDDCVMLPRKRQKPRFRKEDGIQVDLEAEGGPVVTRVPVKKEVEVVDLE</sequence>
<organism evidence="3 4">
    <name type="scientific">Rhizophlyctis rosea</name>
    <dbReference type="NCBI Taxonomy" id="64517"/>
    <lineage>
        <taxon>Eukaryota</taxon>
        <taxon>Fungi</taxon>
        <taxon>Fungi incertae sedis</taxon>
        <taxon>Chytridiomycota</taxon>
        <taxon>Chytridiomycota incertae sedis</taxon>
        <taxon>Chytridiomycetes</taxon>
        <taxon>Rhizophlyctidales</taxon>
        <taxon>Rhizophlyctidaceae</taxon>
        <taxon>Rhizophlyctis</taxon>
    </lineage>
</organism>
<name>A0AAD5X119_9FUNG</name>
<feature type="region of interest" description="Disordered" evidence="1">
    <location>
        <begin position="333"/>
        <end position="362"/>
    </location>
</feature>
<feature type="domain" description="DUF7918" evidence="2">
    <location>
        <begin position="97"/>
        <end position="248"/>
    </location>
</feature>
<keyword evidence="4" id="KW-1185">Reference proteome</keyword>
<evidence type="ECO:0000259" key="2">
    <source>
        <dbReference type="Pfam" id="PF25534"/>
    </source>
</evidence>
<dbReference type="InterPro" id="IPR057678">
    <property type="entry name" value="DUF7918"/>
</dbReference>
<protein>
    <recommendedName>
        <fullName evidence="2">DUF7918 domain-containing protein</fullName>
    </recommendedName>
</protein>
<proteinExistence type="predicted"/>
<feature type="compositionally biased region" description="Low complexity" evidence="1">
    <location>
        <begin position="333"/>
        <end position="343"/>
    </location>
</feature>
<evidence type="ECO:0000256" key="1">
    <source>
        <dbReference type="SAM" id="MobiDB-lite"/>
    </source>
</evidence>
<comment type="caution">
    <text evidence="3">The sequence shown here is derived from an EMBL/GenBank/DDBJ whole genome shotgun (WGS) entry which is preliminary data.</text>
</comment>
<dbReference type="AlphaFoldDB" id="A0AAD5X119"/>
<dbReference type="EMBL" id="JADGJD010001596">
    <property type="protein sequence ID" value="KAJ3039925.1"/>
    <property type="molecule type" value="Genomic_DNA"/>
</dbReference>